<evidence type="ECO:0000313" key="2">
    <source>
        <dbReference type="EMBL" id="KAK3173478.1"/>
    </source>
</evidence>
<feature type="compositionally biased region" description="Polar residues" evidence="1">
    <location>
        <begin position="853"/>
        <end position="863"/>
    </location>
</feature>
<feature type="region of interest" description="Disordered" evidence="1">
    <location>
        <begin position="1"/>
        <end position="200"/>
    </location>
</feature>
<feature type="compositionally biased region" description="Polar residues" evidence="1">
    <location>
        <begin position="924"/>
        <end position="949"/>
    </location>
</feature>
<feature type="compositionally biased region" description="Basic and acidic residues" evidence="1">
    <location>
        <begin position="169"/>
        <end position="181"/>
    </location>
</feature>
<feature type="compositionally biased region" description="Basic and acidic residues" evidence="1">
    <location>
        <begin position="142"/>
        <end position="161"/>
    </location>
</feature>
<feature type="compositionally biased region" description="Polar residues" evidence="1">
    <location>
        <begin position="1003"/>
        <end position="1020"/>
    </location>
</feature>
<feature type="region of interest" description="Disordered" evidence="1">
    <location>
        <begin position="219"/>
        <end position="269"/>
    </location>
</feature>
<feature type="compositionally biased region" description="Polar residues" evidence="1">
    <location>
        <begin position="71"/>
        <end position="80"/>
    </location>
</feature>
<feature type="compositionally biased region" description="Basic and acidic residues" evidence="1">
    <location>
        <begin position="1033"/>
        <end position="1048"/>
    </location>
</feature>
<reference evidence="2" key="1">
    <citation type="submission" date="2022-11" db="EMBL/GenBank/DDBJ databases">
        <title>Chromosomal genome sequence assembly and mating type (MAT) locus characterization of the leprose asexual lichenized fungus Lepraria neglecta (Nyl.) Erichsen.</title>
        <authorList>
            <person name="Allen J.L."/>
            <person name="Pfeffer B."/>
        </authorList>
    </citation>
    <scope>NUCLEOTIDE SEQUENCE</scope>
    <source>
        <strain evidence="2">Allen 5258</strain>
    </source>
</reference>
<evidence type="ECO:0000256" key="1">
    <source>
        <dbReference type="SAM" id="MobiDB-lite"/>
    </source>
</evidence>
<feature type="compositionally biased region" description="Basic and acidic residues" evidence="1">
    <location>
        <begin position="951"/>
        <end position="973"/>
    </location>
</feature>
<feature type="compositionally biased region" description="Basic and acidic residues" evidence="1">
    <location>
        <begin position="55"/>
        <end position="70"/>
    </location>
</feature>
<organism evidence="2 3">
    <name type="scientific">Lepraria neglecta</name>
    <dbReference type="NCBI Taxonomy" id="209136"/>
    <lineage>
        <taxon>Eukaryota</taxon>
        <taxon>Fungi</taxon>
        <taxon>Dikarya</taxon>
        <taxon>Ascomycota</taxon>
        <taxon>Pezizomycotina</taxon>
        <taxon>Lecanoromycetes</taxon>
        <taxon>OSLEUM clade</taxon>
        <taxon>Lecanoromycetidae</taxon>
        <taxon>Lecanorales</taxon>
        <taxon>Lecanorineae</taxon>
        <taxon>Stereocaulaceae</taxon>
        <taxon>Lepraria</taxon>
    </lineage>
</organism>
<dbReference type="Proteomes" id="UP001276659">
    <property type="component" value="Unassembled WGS sequence"/>
</dbReference>
<gene>
    <name evidence="2" type="ORF">OEA41_006807</name>
</gene>
<dbReference type="EMBL" id="JASNWA010000007">
    <property type="protein sequence ID" value="KAK3173478.1"/>
    <property type="molecule type" value="Genomic_DNA"/>
</dbReference>
<feature type="compositionally biased region" description="Polar residues" evidence="1">
    <location>
        <begin position="794"/>
        <end position="815"/>
    </location>
</feature>
<feature type="compositionally biased region" description="Polar residues" evidence="1">
    <location>
        <begin position="19"/>
        <end position="31"/>
    </location>
</feature>
<feature type="compositionally biased region" description="Basic and acidic residues" evidence="1">
    <location>
        <begin position="982"/>
        <end position="1002"/>
    </location>
</feature>
<accession>A0AAD9Z9I9</accession>
<feature type="compositionally biased region" description="Polar residues" evidence="1">
    <location>
        <begin position="692"/>
        <end position="708"/>
    </location>
</feature>
<protein>
    <submittedName>
        <fullName evidence="2">Uncharacterized protein</fullName>
    </submittedName>
</protein>
<feature type="compositionally biased region" description="Polar residues" evidence="1">
    <location>
        <begin position="232"/>
        <end position="245"/>
    </location>
</feature>
<feature type="compositionally biased region" description="Polar residues" evidence="1">
    <location>
        <begin position="42"/>
        <end position="52"/>
    </location>
</feature>
<name>A0AAD9Z9I9_9LECA</name>
<comment type="caution">
    <text evidence="2">The sequence shown here is derived from an EMBL/GenBank/DDBJ whole genome shotgun (WGS) entry which is preliminary data.</text>
</comment>
<evidence type="ECO:0000313" key="3">
    <source>
        <dbReference type="Proteomes" id="UP001276659"/>
    </source>
</evidence>
<feature type="compositionally biased region" description="Polar residues" evidence="1">
    <location>
        <begin position="1049"/>
        <end position="1059"/>
    </location>
</feature>
<keyword evidence="3" id="KW-1185">Reference proteome</keyword>
<feature type="compositionally biased region" description="Low complexity" evidence="1">
    <location>
        <begin position="1021"/>
        <end position="1031"/>
    </location>
</feature>
<dbReference type="AlphaFoldDB" id="A0AAD9Z9I9"/>
<feature type="region of interest" description="Disordered" evidence="1">
    <location>
        <begin position="644"/>
        <end position="1068"/>
    </location>
</feature>
<feature type="compositionally biased region" description="Low complexity" evidence="1">
    <location>
        <begin position="773"/>
        <end position="783"/>
    </location>
</feature>
<feature type="compositionally biased region" description="Acidic residues" evidence="1">
    <location>
        <begin position="131"/>
        <end position="141"/>
    </location>
</feature>
<proteinExistence type="predicted"/>
<sequence>MELATPVDSRTKEPFAMDDQSSVTSHITYQATFDEKADIESSGRSTPKNSPSAKGPRDSYVSERESRTYEKNSISEQQQDSTEKSVLANLMPTPRNNARGRSKSPRPTVSAETKARWAMLKSLAGVSKEEDVPETEADEEKIDVSSDRQRREQQSESRVFNDTEQFEGVPKDLHDTSRAQEAEPEPSKNAGLIPLHLGDNSDSASVERYLESLKRNPHIDNRGLQEGLQASKRLSSDYTKVQLNRTRSRGRSSAKDSTPKADRVLESGLAANERVARGEIRTEGHDLEYGLREAKMDIEGDFHKDSRKAEADLHKLGHQDVAKVTEHGERGLEGVARFVGSELHGPDVRHDTRRGERDLKEGLQKLEGNEVVRDFQKGRHDLDAGFKDAERAVESIIPGLNVGQDIRRGEHDLKEGLQGLEGERLRRDIKKGTIDLEHDIKGAERAVERTSPGHNILQEVRRDDHDLDVGFKVAEEAVEGMLNGSNLRQDLRRGEHELGAGINSIVKSAEDMLPGFNIERDIREGEHVLKDGLLGEVRKVENMLPGHDLYRDISRAERELTNSLHDGVKLAEREGRTFEDNGLRQELGRDGRSIEHSLGSLGRSALGQVRKDDQILGREARGIGHPAENMAKDVRGFANEGVRKGENAINQATKAVPDLRSSNNREMQDRERAGRNAPSKWSNVPAAGHNFGQPSASNLPMNTSQPSMSHPLGLPAQHSNPGVRRADERGDNQLQDHRISPLPSHQSPNHMMAQPGQARPPTKTQQLPPSPFPAASRAPFSAANESARRHMPTIPNQSRDPGQRSQIPTQGTIGHTQPLRPNDVRPGPDQPAVRPVGSNTFRPPQQRRGEGSIENQNSASSPANPHGDRHQSSSNDQPPQLRQPSGLTPSTSKAQAPNETPPPHVDPRNAASQHRQDAPKPGHTNEQQFNRALQQQAVKPSENVQQFGQKDSAHFSQENHRSQAELRNSEQREQQTNSAEHLGNRQEVLKHNQKEGNMKEAQRPSTQKQAPPLEQNSTLRAPQVQKQQAKPPCRHEAHEANACPHREQGNATVKRQQMTAEPPSAVSGPQQMLNIFKARSDASIDAAGGCPGFTDRESAWLPIEYLADRNV</sequence>
<feature type="compositionally biased region" description="Polar residues" evidence="1">
    <location>
        <begin position="872"/>
        <end position="898"/>
    </location>
</feature>
<feature type="compositionally biased region" description="Basic and acidic residues" evidence="1">
    <location>
        <begin position="253"/>
        <end position="265"/>
    </location>
</feature>
<feature type="compositionally biased region" description="Basic and acidic residues" evidence="1">
    <location>
        <begin position="724"/>
        <end position="739"/>
    </location>
</feature>